<protein>
    <submittedName>
        <fullName evidence="8">PTS system</fullName>
    </submittedName>
</protein>
<feature type="domain" description="PTS EIIA type-1" evidence="7">
    <location>
        <begin position="30"/>
        <end position="134"/>
    </location>
</feature>
<dbReference type="STRING" id="1236971.JCM9152_1024"/>
<keyword evidence="5" id="KW-0598">Phosphotransferase system</keyword>
<dbReference type="OrthoDB" id="92465at2"/>
<evidence type="ECO:0000256" key="4">
    <source>
        <dbReference type="ARBA" id="ARBA00022679"/>
    </source>
</evidence>
<evidence type="ECO:0000256" key="3">
    <source>
        <dbReference type="ARBA" id="ARBA00022597"/>
    </source>
</evidence>
<proteinExistence type="predicted"/>
<evidence type="ECO:0000313" key="9">
    <source>
        <dbReference type="Proteomes" id="UP000018895"/>
    </source>
</evidence>
<accession>W4QCH1</accession>
<keyword evidence="9" id="KW-1185">Reference proteome</keyword>
<dbReference type="FunFam" id="2.70.70.10:FF:000001">
    <property type="entry name" value="PTS system glucose-specific IIA component"/>
    <property type="match status" value="1"/>
</dbReference>
<dbReference type="PROSITE" id="PS00371">
    <property type="entry name" value="PTS_EIIA_TYPE_1_HIS"/>
    <property type="match status" value="1"/>
</dbReference>
<evidence type="ECO:0000256" key="5">
    <source>
        <dbReference type="ARBA" id="ARBA00022683"/>
    </source>
</evidence>
<keyword evidence="3" id="KW-0762">Sugar transport</keyword>
<dbReference type="AlphaFoldDB" id="W4QCH1"/>
<dbReference type="RefSeq" id="WP_035341537.1">
    <property type="nucleotide sequence ID" value="NZ_BAUU01000006.1"/>
</dbReference>
<dbReference type="Pfam" id="PF00358">
    <property type="entry name" value="PTS_EIIA_1"/>
    <property type="match status" value="1"/>
</dbReference>
<dbReference type="EMBL" id="BAUU01000006">
    <property type="protein sequence ID" value="GAE29652.1"/>
    <property type="molecule type" value="Genomic_DNA"/>
</dbReference>
<evidence type="ECO:0000259" key="7">
    <source>
        <dbReference type="PROSITE" id="PS51093"/>
    </source>
</evidence>
<dbReference type="PANTHER" id="PTHR45008:SF1">
    <property type="entry name" value="PTS SYSTEM GLUCOSE-SPECIFIC EIIA COMPONENT"/>
    <property type="match status" value="1"/>
</dbReference>
<reference evidence="8" key="1">
    <citation type="journal article" date="2014" name="Genome Announc.">
        <title>Draft Genome Sequences of Three Alkaliphilic Bacillus Strains, Bacillus wakoensis JCM 9140T, Bacillus akibai JCM 9157T, and Bacillus hemicellulosilyticus JCM 9152T.</title>
        <authorList>
            <person name="Yuki M."/>
            <person name="Oshima K."/>
            <person name="Suda W."/>
            <person name="Oshida Y."/>
            <person name="Kitamura K."/>
            <person name="Iida T."/>
            <person name="Hattori M."/>
            <person name="Ohkuma M."/>
        </authorList>
    </citation>
    <scope>NUCLEOTIDE SEQUENCE [LARGE SCALE GENOMIC DNA]</scope>
    <source>
        <strain evidence="8">JCM 9152</strain>
    </source>
</reference>
<evidence type="ECO:0000313" key="8">
    <source>
        <dbReference type="EMBL" id="GAE29652.1"/>
    </source>
</evidence>
<dbReference type="InterPro" id="IPR001127">
    <property type="entry name" value="PTS_EIIA_1_perm"/>
</dbReference>
<keyword evidence="6" id="KW-0418">Kinase</keyword>
<evidence type="ECO:0000256" key="2">
    <source>
        <dbReference type="ARBA" id="ARBA00022448"/>
    </source>
</evidence>
<dbReference type="GO" id="GO:0009401">
    <property type="term" value="P:phosphoenolpyruvate-dependent sugar phosphotransferase system"/>
    <property type="evidence" value="ECO:0007669"/>
    <property type="project" value="UniProtKB-KW"/>
</dbReference>
<dbReference type="PROSITE" id="PS51093">
    <property type="entry name" value="PTS_EIIA_TYPE_1"/>
    <property type="match status" value="1"/>
</dbReference>
<dbReference type="GO" id="GO:0005737">
    <property type="term" value="C:cytoplasm"/>
    <property type="evidence" value="ECO:0007669"/>
    <property type="project" value="UniProtKB-SubCell"/>
</dbReference>
<organism evidence="8 9">
    <name type="scientific">Halalkalibacter hemicellulosilyticusJCM 9152</name>
    <dbReference type="NCBI Taxonomy" id="1236971"/>
    <lineage>
        <taxon>Bacteria</taxon>
        <taxon>Bacillati</taxon>
        <taxon>Bacillota</taxon>
        <taxon>Bacilli</taxon>
        <taxon>Bacillales</taxon>
        <taxon>Bacillaceae</taxon>
        <taxon>Halalkalibacter</taxon>
    </lineage>
</organism>
<dbReference type="PANTHER" id="PTHR45008">
    <property type="entry name" value="PTS SYSTEM GLUCOSE-SPECIFIC EIIA COMPONENT"/>
    <property type="match status" value="1"/>
</dbReference>
<dbReference type="InterPro" id="IPR050890">
    <property type="entry name" value="PTS_EIIA_component"/>
</dbReference>
<name>W4QCH1_9BACI</name>
<keyword evidence="2" id="KW-0813">Transport</keyword>
<evidence type="ECO:0000256" key="1">
    <source>
        <dbReference type="ARBA" id="ARBA00004496"/>
    </source>
</evidence>
<evidence type="ECO:0000256" key="6">
    <source>
        <dbReference type="ARBA" id="ARBA00022777"/>
    </source>
</evidence>
<comment type="caution">
    <text evidence="8">The sequence shown here is derived from an EMBL/GenBank/DDBJ whole genome shotgun (WGS) entry which is preliminary data.</text>
</comment>
<dbReference type="GO" id="GO:0016301">
    <property type="term" value="F:kinase activity"/>
    <property type="evidence" value="ECO:0007669"/>
    <property type="project" value="UniProtKB-KW"/>
</dbReference>
<dbReference type="NCBIfam" id="TIGR00830">
    <property type="entry name" value="PTBA"/>
    <property type="match status" value="1"/>
</dbReference>
<dbReference type="SUPFAM" id="SSF51261">
    <property type="entry name" value="Duplicated hybrid motif"/>
    <property type="match status" value="1"/>
</dbReference>
<sequence length="163" mass="17903">MLKKFFTKTKKVELLSPMTGELIPLETVPDPVFSQKMMGEGVAIIPYTGEVRSPIDAEVLQVAPTKHAIGLKTVDGTEILIHIGLDTVHLKGEGFTIHVAKGGFVKKGDLLADVDVTLLKERGYHILTPVIITNNASTKYEYKIHENKNVTANDSLIISYECT</sequence>
<keyword evidence="4" id="KW-0808">Transferase</keyword>
<comment type="subcellular location">
    <subcellularLocation>
        <location evidence="1">Cytoplasm</location>
    </subcellularLocation>
</comment>
<dbReference type="Gene3D" id="2.70.70.10">
    <property type="entry name" value="Glucose Permease (Domain IIA)"/>
    <property type="match status" value="1"/>
</dbReference>
<gene>
    <name evidence="8" type="ORF">JCM9152_1024</name>
</gene>
<dbReference type="InterPro" id="IPR011055">
    <property type="entry name" value="Dup_hybrid_motif"/>
</dbReference>
<dbReference type="Proteomes" id="UP000018895">
    <property type="component" value="Unassembled WGS sequence"/>
</dbReference>